<gene>
    <name evidence="1" type="ORF">HMPREF9418_2609</name>
</gene>
<dbReference type="EMBL" id="AFQE01000130">
    <property type="protein sequence ID" value="EGQ74979.1"/>
    <property type="molecule type" value="Genomic_DNA"/>
</dbReference>
<dbReference type="InterPro" id="IPR011664">
    <property type="entry name" value="Abi_system_AbiD/AbiF-like"/>
</dbReference>
<comment type="caution">
    <text evidence="1">The sequence shown here is derived from an EMBL/GenBank/DDBJ whole genome shotgun (WGS) entry which is preliminary data.</text>
</comment>
<dbReference type="Proteomes" id="UP000004982">
    <property type="component" value="Unassembled WGS sequence"/>
</dbReference>
<accession>A0AA36UHR2</accession>
<name>A0AA36UHR2_9NEIS</name>
<organism evidence="1 2">
    <name type="scientific">Neisseria macacae ATCC 33926</name>
    <dbReference type="NCBI Taxonomy" id="997348"/>
    <lineage>
        <taxon>Bacteria</taxon>
        <taxon>Pseudomonadati</taxon>
        <taxon>Pseudomonadota</taxon>
        <taxon>Betaproteobacteria</taxon>
        <taxon>Neisseriales</taxon>
        <taxon>Neisseriaceae</taxon>
        <taxon>Neisseria</taxon>
    </lineage>
</organism>
<sequence length="253" mass="29261">MKRQFKNKESGVSVNYKECCSIFSDFRMERYKNAVGEDKAAELYLLNLSLSRELFHVVSIFEIVLRNKIDICLQQEFKDRNWLYDSIQPQTNPALKFQGCFLRNGTKESAELIKVALSKIRNNSGGKFDHNQLVAGLGFGFWRYLFAGGKDAQFDATGKVLMKVFPKKPKSTPSVQYNQKWIFQELSNINKFRNRLAHHEPICFKGAIKDTNYARNIHRSIFELLNYMDVDTASVFSHFSDQVIAVCDEIDKL</sequence>
<evidence type="ECO:0000313" key="1">
    <source>
        <dbReference type="EMBL" id="EGQ74979.1"/>
    </source>
</evidence>
<protein>
    <recommendedName>
        <fullName evidence="3">Abi-like protein</fullName>
    </recommendedName>
</protein>
<proteinExistence type="predicted"/>
<reference evidence="1 2" key="1">
    <citation type="submission" date="2011-05" db="EMBL/GenBank/DDBJ databases">
        <authorList>
            <person name="Muzny D."/>
            <person name="Qin X."/>
            <person name="Deng J."/>
            <person name="Jiang H."/>
            <person name="Liu Y."/>
            <person name="Qu J."/>
            <person name="Song X.-Z."/>
            <person name="Zhang L."/>
            <person name="Thornton R."/>
            <person name="Coyle M."/>
            <person name="Francisco L."/>
            <person name="Jackson L."/>
            <person name="Javaid M."/>
            <person name="Korchina V."/>
            <person name="Kovar C."/>
            <person name="Mata R."/>
            <person name="Mathew T."/>
            <person name="Ngo R."/>
            <person name="Nguyen L."/>
            <person name="Nguyen N."/>
            <person name="Okwuonu G."/>
            <person name="Ongeri F."/>
            <person name="Pham C."/>
            <person name="Simmons D."/>
            <person name="Wilczek-Boney K."/>
            <person name="Hale W."/>
            <person name="Jakkamsetti A."/>
            <person name="Pham P."/>
            <person name="Ruth R."/>
            <person name="San Lucas F."/>
            <person name="Warren J."/>
            <person name="Zhang J."/>
            <person name="Zhao Z."/>
            <person name="Zhou C."/>
            <person name="Zhu D."/>
            <person name="Lee S."/>
            <person name="Bess C."/>
            <person name="Blankenburg K."/>
            <person name="Forbes L."/>
            <person name="Fu Q."/>
            <person name="Gubbala S."/>
            <person name="Hirani K."/>
            <person name="Jayaseelan J.C."/>
            <person name="Lara F."/>
            <person name="Munidasa M."/>
            <person name="Palculict T."/>
            <person name="Patil S."/>
            <person name="Pu L.-L."/>
            <person name="Saada N."/>
            <person name="Tang L."/>
            <person name="Weissenberger G."/>
            <person name="Zhu Y."/>
            <person name="Hemphill L."/>
            <person name="Shang Y."/>
            <person name="Youmans B."/>
            <person name="Ayvaz T."/>
            <person name="Ross M."/>
            <person name="Santibanez J."/>
            <person name="Aqrawi P."/>
            <person name="Gross S."/>
            <person name="Joshi V."/>
            <person name="Fowler G."/>
            <person name="Nazareth L."/>
            <person name="Reid J."/>
            <person name="Worley K."/>
            <person name="Petrosino J."/>
            <person name="Highlander S."/>
            <person name="Gibbs R."/>
        </authorList>
    </citation>
    <scope>NUCLEOTIDE SEQUENCE [LARGE SCALE GENOMIC DNA]</scope>
    <source>
        <strain evidence="1 2">ATCC 33926</strain>
    </source>
</reference>
<dbReference type="AlphaFoldDB" id="A0AA36UHR2"/>
<dbReference type="Pfam" id="PF07751">
    <property type="entry name" value="Abi_2"/>
    <property type="match status" value="1"/>
</dbReference>
<evidence type="ECO:0008006" key="3">
    <source>
        <dbReference type="Google" id="ProtNLM"/>
    </source>
</evidence>
<evidence type="ECO:0000313" key="2">
    <source>
        <dbReference type="Proteomes" id="UP000004982"/>
    </source>
</evidence>